<comment type="caution">
    <text evidence="13">The sequence shown here is derived from an EMBL/GenBank/DDBJ whole genome shotgun (WGS) entry which is preliminary data.</text>
</comment>
<evidence type="ECO:0000256" key="8">
    <source>
        <dbReference type="ARBA" id="ARBA00022777"/>
    </source>
</evidence>
<dbReference type="CDD" id="cd00082">
    <property type="entry name" value="HisKA"/>
    <property type="match status" value="1"/>
</dbReference>
<dbReference type="PANTHER" id="PTHR43711:SF1">
    <property type="entry name" value="HISTIDINE KINASE 1"/>
    <property type="match status" value="1"/>
</dbReference>
<gene>
    <name evidence="13" type="ORF">S03H2_61403</name>
</gene>
<dbReference type="InterPro" id="IPR036890">
    <property type="entry name" value="HATPase_C_sf"/>
</dbReference>
<organism evidence="13">
    <name type="scientific">marine sediment metagenome</name>
    <dbReference type="NCBI Taxonomy" id="412755"/>
    <lineage>
        <taxon>unclassified sequences</taxon>
        <taxon>metagenomes</taxon>
        <taxon>ecological metagenomes</taxon>
    </lineage>
</organism>
<dbReference type="Gene3D" id="3.30.565.10">
    <property type="entry name" value="Histidine kinase-like ATPase, C-terminal domain"/>
    <property type="match status" value="1"/>
</dbReference>
<dbReference type="EMBL" id="BARU01039637">
    <property type="protein sequence ID" value="GAH83276.1"/>
    <property type="molecule type" value="Genomic_DNA"/>
</dbReference>
<evidence type="ECO:0000256" key="4">
    <source>
        <dbReference type="ARBA" id="ARBA00022475"/>
    </source>
</evidence>
<protein>
    <recommendedName>
        <fullName evidence="3">histidine kinase</fullName>
        <ecNumber evidence="3">2.7.13.3</ecNumber>
    </recommendedName>
</protein>
<dbReference type="PROSITE" id="PS50109">
    <property type="entry name" value="HIS_KIN"/>
    <property type="match status" value="1"/>
</dbReference>
<dbReference type="SUPFAM" id="SSF47384">
    <property type="entry name" value="Homodimeric domain of signal transducing histidine kinase"/>
    <property type="match status" value="1"/>
</dbReference>
<evidence type="ECO:0000256" key="2">
    <source>
        <dbReference type="ARBA" id="ARBA00004236"/>
    </source>
</evidence>
<comment type="catalytic activity">
    <reaction evidence="1">
        <text>ATP + protein L-histidine = ADP + protein N-phospho-L-histidine.</text>
        <dbReference type="EC" id="2.7.13.3"/>
    </reaction>
</comment>
<dbReference type="EC" id="2.7.13.3" evidence="3"/>
<evidence type="ECO:0000256" key="1">
    <source>
        <dbReference type="ARBA" id="ARBA00000085"/>
    </source>
</evidence>
<name>X1ILG5_9ZZZZ</name>
<evidence type="ECO:0000256" key="5">
    <source>
        <dbReference type="ARBA" id="ARBA00022553"/>
    </source>
</evidence>
<evidence type="ECO:0000259" key="12">
    <source>
        <dbReference type="PROSITE" id="PS50109"/>
    </source>
</evidence>
<reference evidence="13" key="1">
    <citation type="journal article" date="2014" name="Front. Microbiol.">
        <title>High frequency of phylogenetically diverse reductive dehalogenase-homologous genes in deep subseafloor sedimentary metagenomes.</title>
        <authorList>
            <person name="Kawai M."/>
            <person name="Futagami T."/>
            <person name="Toyoda A."/>
            <person name="Takaki Y."/>
            <person name="Nishi S."/>
            <person name="Hori S."/>
            <person name="Arai W."/>
            <person name="Tsubouchi T."/>
            <person name="Morono Y."/>
            <person name="Uchiyama I."/>
            <person name="Ito T."/>
            <person name="Fujiyama A."/>
            <person name="Inagaki F."/>
            <person name="Takami H."/>
        </authorList>
    </citation>
    <scope>NUCLEOTIDE SEQUENCE</scope>
    <source>
        <strain evidence="13">Expedition CK06-06</strain>
    </source>
</reference>
<dbReference type="InterPro" id="IPR003661">
    <property type="entry name" value="HisK_dim/P_dom"/>
</dbReference>
<keyword evidence="4" id="KW-1003">Cell membrane</keyword>
<evidence type="ECO:0000256" key="6">
    <source>
        <dbReference type="ARBA" id="ARBA00022679"/>
    </source>
</evidence>
<feature type="non-terminal residue" evidence="13">
    <location>
        <position position="1"/>
    </location>
</feature>
<accession>X1ILG5</accession>
<dbReference type="InterPro" id="IPR050736">
    <property type="entry name" value="Sensor_HK_Regulatory"/>
</dbReference>
<keyword evidence="6" id="KW-0808">Transferase</keyword>
<evidence type="ECO:0000313" key="13">
    <source>
        <dbReference type="EMBL" id="GAH83276.1"/>
    </source>
</evidence>
<proteinExistence type="predicted"/>
<keyword evidence="9" id="KW-0067">ATP-binding</keyword>
<evidence type="ECO:0000256" key="11">
    <source>
        <dbReference type="ARBA" id="ARBA00023136"/>
    </source>
</evidence>
<keyword evidence="8" id="KW-0418">Kinase</keyword>
<evidence type="ECO:0000256" key="9">
    <source>
        <dbReference type="ARBA" id="ARBA00022840"/>
    </source>
</evidence>
<dbReference type="FunFam" id="1.10.287.130:FF:000008">
    <property type="entry name" value="Two-component sensor histidine kinase"/>
    <property type="match status" value="1"/>
</dbReference>
<dbReference type="GO" id="GO:0005886">
    <property type="term" value="C:plasma membrane"/>
    <property type="evidence" value="ECO:0007669"/>
    <property type="project" value="UniProtKB-SubCell"/>
</dbReference>
<dbReference type="SMART" id="SM00387">
    <property type="entry name" value="HATPase_c"/>
    <property type="match status" value="1"/>
</dbReference>
<dbReference type="Gene3D" id="1.10.287.130">
    <property type="match status" value="1"/>
</dbReference>
<evidence type="ECO:0000256" key="10">
    <source>
        <dbReference type="ARBA" id="ARBA00023012"/>
    </source>
</evidence>
<keyword evidence="5" id="KW-0597">Phosphoprotein</keyword>
<comment type="subcellular location">
    <subcellularLocation>
        <location evidence="2">Cell membrane</location>
    </subcellularLocation>
</comment>
<dbReference type="SMART" id="SM00388">
    <property type="entry name" value="HisKA"/>
    <property type="match status" value="1"/>
</dbReference>
<evidence type="ECO:0000256" key="7">
    <source>
        <dbReference type="ARBA" id="ARBA00022741"/>
    </source>
</evidence>
<keyword evidence="10" id="KW-0902">Two-component regulatory system</keyword>
<evidence type="ECO:0000256" key="3">
    <source>
        <dbReference type="ARBA" id="ARBA00012438"/>
    </source>
</evidence>
<keyword evidence="11" id="KW-0472">Membrane</keyword>
<dbReference type="InterPro" id="IPR005467">
    <property type="entry name" value="His_kinase_dom"/>
</dbReference>
<dbReference type="GO" id="GO:0000155">
    <property type="term" value="F:phosphorelay sensor kinase activity"/>
    <property type="evidence" value="ECO:0007669"/>
    <property type="project" value="InterPro"/>
</dbReference>
<dbReference type="GO" id="GO:0005524">
    <property type="term" value="F:ATP binding"/>
    <property type="evidence" value="ECO:0007669"/>
    <property type="project" value="UniProtKB-KW"/>
</dbReference>
<dbReference type="CDD" id="cd00075">
    <property type="entry name" value="HATPase"/>
    <property type="match status" value="1"/>
</dbReference>
<dbReference type="InterPro" id="IPR003594">
    <property type="entry name" value="HATPase_dom"/>
</dbReference>
<dbReference type="AlphaFoldDB" id="X1ILG5"/>
<dbReference type="PANTHER" id="PTHR43711">
    <property type="entry name" value="TWO-COMPONENT HISTIDINE KINASE"/>
    <property type="match status" value="1"/>
</dbReference>
<sequence>HRTVEWTRHEGQPAVAGDRARTFRVTLDAVVQNKKGDRISGVVAVLNDVTKEKEVASLKNEFVSNVSHELKAPLASIKAYVEMLLDGEVHDAASSREFLQTIANEADRLNRLIERILNLSRMESGLVAVNKTDLAVTEVLREVADVIGPQAAQKGVKLEADLAPVFFRVHADHDMLYQAVLNVVSNAVKYTAEGGLVRLSTYLDDGSVVVDVSDNGFGIPEEELDRIFEKFYRARSSG</sequence>
<keyword evidence="7" id="KW-0547">Nucleotide-binding</keyword>
<feature type="non-terminal residue" evidence="13">
    <location>
        <position position="238"/>
    </location>
</feature>
<feature type="domain" description="Histidine kinase" evidence="12">
    <location>
        <begin position="65"/>
        <end position="238"/>
    </location>
</feature>
<dbReference type="Pfam" id="PF02518">
    <property type="entry name" value="HATPase_c"/>
    <property type="match status" value="1"/>
</dbReference>
<dbReference type="InterPro" id="IPR036097">
    <property type="entry name" value="HisK_dim/P_sf"/>
</dbReference>
<dbReference type="Pfam" id="PF00512">
    <property type="entry name" value="HisKA"/>
    <property type="match status" value="1"/>
</dbReference>
<dbReference type="SUPFAM" id="SSF55874">
    <property type="entry name" value="ATPase domain of HSP90 chaperone/DNA topoisomerase II/histidine kinase"/>
    <property type="match status" value="1"/>
</dbReference>